<dbReference type="CDD" id="cd06173">
    <property type="entry name" value="MFS_MefA_like"/>
    <property type="match status" value="1"/>
</dbReference>
<dbReference type="SUPFAM" id="SSF103473">
    <property type="entry name" value="MFS general substrate transporter"/>
    <property type="match status" value="1"/>
</dbReference>
<evidence type="ECO:0000256" key="4">
    <source>
        <dbReference type="ARBA" id="ARBA00022692"/>
    </source>
</evidence>
<dbReference type="InterPro" id="IPR036259">
    <property type="entry name" value="MFS_trans_sf"/>
</dbReference>
<reference evidence="9 10" key="1">
    <citation type="submission" date="2016-03" db="EMBL/GenBank/DDBJ databases">
        <title>Photobacterium proteolyticum sp. nov. a protease producing bacterium isolated from ocean sediments of Laizhou Bay.</title>
        <authorList>
            <person name="Li Y."/>
        </authorList>
    </citation>
    <scope>NUCLEOTIDE SEQUENCE [LARGE SCALE GENOMIC DNA]</scope>
    <source>
        <strain evidence="9 10">R-40508</strain>
    </source>
</reference>
<gene>
    <name evidence="9" type="ORF">A3K86_13470</name>
</gene>
<evidence type="ECO:0000256" key="2">
    <source>
        <dbReference type="ARBA" id="ARBA00022448"/>
    </source>
</evidence>
<feature type="transmembrane region" description="Helical" evidence="7">
    <location>
        <begin position="175"/>
        <end position="193"/>
    </location>
</feature>
<keyword evidence="5 7" id="KW-1133">Transmembrane helix</keyword>
<feature type="transmembrane region" description="Helical" evidence="7">
    <location>
        <begin position="54"/>
        <end position="77"/>
    </location>
</feature>
<keyword evidence="9" id="KW-0808">Transferase</keyword>
<dbReference type="InterPro" id="IPR002123">
    <property type="entry name" value="Plipid/glycerol_acylTrfase"/>
</dbReference>
<evidence type="ECO:0000259" key="8">
    <source>
        <dbReference type="SMART" id="SM00563"/>
    </source>
</evidence>
<keyword evidence="3" id="KW-1003">Cell membrane</keyword>
<evidence type="ECO:0000256" key="7">
    <source>
        <dbReference type="SAM" id="Phobius"/>
    </source>
</evidence>
<dbReference type="InterPro" id="IPR011701">
    <property type="entry name" value="MFS"/>
</dbReference>
<dbReference type="GO" id="GO:0016746">
    <property type="term" value="F:acyltransferase activity"/>
    <property type="evidence" value="ECO:0007669"/>
    <property type="project" value="UniProtKB-KW"/>
</dbReference>
<keyword evidence="10" id="KW-1185">Reference proteome</keyword>
<feature type="transmembrane region" description="Helical" evidence="7">
    <location>
        <begin position="377"/>
        <end position="397"/>
    </location>
</feature>
<feature type="transmembrane region" description="Helical" evidence="7">
    <location>
        <begin position="230"/>
        <end position="251"/>
    </location>
</feature>
<keyword evidence="9" id="KW-0012">Acyltransferase</keyword>
<dbReference type="PANTHER" id="PTHR43266">
    <property type="entry name" value="MACROLIDE-EFFLUX PROTEIN"/>
    <property type="match status" value="1"/>
</dbReference>
<dbReference type="Gene3D" id="1.20.1250.20">
    <property type="entry name" value="MFS general substrate transporter like domains"/>
    <property type="match status" value="1"/>
</dbReference>
<comment type="subcellular location">
    <subcellularLocation>
        <location evidence="1">Cell membrane</location>
        <topology evidence="1">Multi-pass membrane protein</topology>
    </subcellularLocation>
</comment>
<organism evidence="9 10">
    <name type="scientific">Photobacterium jeanii</name>
    <dbReference type="NCBI Taxonomy" id="858640"/>
    <lineage>
        <taxon>Bacteria</taxon>
        <taxon>Pseudomonadati</taxon>
        <taxon>Pseudomonadota</taxon>
        <taxon>Gammaproteobacteria</taxon>
        <taxon>Vibrionales</taxon>
        <taxon>Vibrionaceae</taxon>
        <taxon>Photobacterium</taxon>
    </lineage>
</organism>
<evidence type="ECO:0000313" key="10">
    <source>
        <dbReference type="Proteomes" id="UP000078503"/>
    </source>
</evidence>
<dbReference type="EMBL" id="LVHF01000028">
    <property type="protein sequence ID" value="OAN13586.1"/>
    <property type="molecule type" value="Genomic_DNA"/>
</dbReference>
<evidence type="ECO:0000313" key="9">
    <source>
        <dbReference type="EMBL" id="OAN13586.1"/>
    </source>
</evidence>
<dbReference type="SMART" id="SM00563">
    <property type="entry name" value="PlsC"/>
    <property type="match status" value="1"/>
</dbReference>
<dbReference type="OrthoDB" id="9803968at2"/>
<dbReference type="Pfam" id="PF07690">
    <property type="entry name" value="MFS_1"/>
    <property type="match status" value="1"/>
</dbReference>
<dbReference type="Proteomes" id="UP000078503">
    <property type="component" value="Unassembled WGS sequence"/>
</dbReference>
<feature type="transmembrane region" description="Helical" evidence="7">
    <location>
        <begin position="403"/>
        <end position="421"/>
    </location>
</feature>
<evidence type="ECO:0000256" key="5">
    <source>
        <dbReference type="ARBA" id="ARBA00022989"/>
    </source>
</evidence>
<dbReference type="SUPFAM" id="SSF69593">
    <property type="entry name" value="Glycerol-3-phosphate (1)-acyltransferase"/>
    <property type="match status" value="1"/>
</dbReference>
<dbReference type="GO" id="GO:0022857">
    <property type="term" value="F:transmembrane transporter activity"/>
    <property type="evidence" value="ECO:0007669"/>
    <property type="project" value="InterPro"/>
</dbReference>
<dbReference type="PANTHER" id="PTHR43266:SF2">
    <property type="entry name" value="MAJOR FACILITATOR SUPERFAMILY (MFS) PROFILE DOMAIN-CONTAINING PROTEIN"/>
    <property type="match status" value="1"/>
</dbReference>
<name>A0A178K948_9GAMM</name>
<dbReference type="CDD" id="cd07989">
    <property type="entry name" value="LPLAT_AGPAT-like"/>
    <property type="match status" value="1"/>
</dbReference>
<dbReference type="GO" id="GO:0005886">
    <property type="term" value="C:plasma membrane"/>
    <property type="evidence" value="ECO:0007669"/>
    <property type="project" value="UniProtKB-SubCell"/>
</dbReference>
<evidence type="ECO:0000256" key="1">
    <source>
        <dbReference type="ARBA" id="ARBA00004651"/>
    </source>
</evidence>
<keyword evidence="2" id="KW-0813">Transport</keyword>
<keyword evidence="4 7" id="KW-0812">Transmembrane</keyword>
<feature type="domain" description="Phospholipid/glycerol acyltransferase" evidence="8">
    <location>
        <begin position="456"/>
        <end position="572"/>
    </location>
</feature>
<feature type="transmembrane region" description="Helical" evidence="7">
    <location>
        <begin position="31"/>
        <end position="48"/>
    </location>
</feature>
<dbReference type="RefSeq" id="WP_068331873.1">
    <property type="nucleotide sequence ID" value="NZ_LVHF01000028.1"/>
</dbReference>
<feature type="transmembrane region" description="Helical" evidence="7">
    <location>
        <begin position="334"/>
        <end position="357"/>
    </location>
</feature>
<evidence type="ECO:0000256" key="6">
    <source>
        <dbReference type="ARBA" id="ARBA00023136"/>
    </source>
</evidence>
<protein>
    <submittedName>
        <fullName evidence="9">Acyl-phosphate glycerol 3-phosphate acyltransferase</fullName>
    </submittedName>
</protein>
<dbReference type="STRING" id="858640.A3K86_13470"/>
<dbReference type="AlphaFoldDB" id="A0A178K948"/>
<sequence length="626" mass="69372">MSNTPQTRLLTKQRFLPYFLTQALGAFNDNVYKNVLLILIAFAAPGALPFSSDLAINLAAGLFILPFFLFSASAGVLADKYDKAQIMRVVKLAEVVIMAVAAVALLFENYLLLLVLLFLMGTQSTFFGPAKYSLLPQHLKKEELVSGNALVETGTFIAILLGTLIAGVIANQEQAKLLAAISVVSFAVMGYLTSRWIPEAKPSTPNITFKWQPWKQTRHTLALARKDKTIFQCVMGISWFWFLGACYLTQFPNFAKIYLGGNAAAVSFLLGLFSIGIAIGSMLCDRLSGHRIEPGIVPLGSLGITIFSADLMFATPDSIAATESFLSFVQNPELLRIFISLTMLGVSGGIFIVPLYAMMQHRAKPEERSQIIAANNIWNALFMVASAISAIVFLSVIELSIPQFFFLLAIMNLAVVIYIYYQVPDFFWRFVVWVVTHTMYRVKHSDLDKLPSKGGTLIVCNHVTYMDALLLAGATPRPIRFLMDRDIYQLPLIKSFCDACHVIPIAAKDRRSIVKAFNEVKQRLRNGEVVCIFPEGQLTYDGEMGPFLRGIDIMLKTTDPDIKIVPMALQGLWGSYFSREGGKALLKVPKRFWSKVNIVAGDPILAGEANSQTLRERVSELRDNKG</sequence>
<comment type="caution">
    <text evidence="9">The sequence shown here is derived from an EMBL/GenBank/DDBJ whole genome shotgun (WGS) entry which is preliminary data.</text>
</comment>
<feature type="transmembrane region" description="Helical" evidence="7">
    <location>
        <begin position="144"/>
        <end position="169"/>
    </location>
</feature>
<proteinExistence type="predicted"/>
<feature type="transmembrane region" description="Helical" evidence="7">
    <location>
        <begin position="263"/>
        <end position="284"/>
    </location>
</feature>
<dbReference type="Pfam" id="PF01553">
    <property type="entry name" value="Acyltransferase"/>
    <property type="match status" value="1"/>
</dbReference>
<evidence type="ECO:0000256" key="3">
    <source>
        <dbReference type="ARBA" id="ARBA00022475"/>
    </source>
</evidence>
<accession>A0A178K948</accession>
<keyword evidence="6 7" id="KW-0472">Membrane</keyword>